<feature type="domain" description="DUF1468" evidence="2">
    <location>
        <begin position="19"/>
        <end position="142"/>
    </location>
</feature>
<gene>
    <name evidence="3" type="ORF">C8D99_10271</name>
</gene>
<feature type="transmembrane region" description="Helical" evidence="1">
    <location>
        <begin position="91"/>
        <end position="110"/>
    </location>
</feature>
<dbReference type="RefSeq" id="WP_133955923.1">
    <property type="nucleotide sequence ID" value="NZ_SORI01000002.1"/>
</dbReference>
<dbReference type="AlphaFoldDB" id="A0A4R8MBN2"/>
<evidence type="ECO:0000256" key="1">
    <source>
        <dbReference type="SAM" id="Phobius"/>
    </source>
</evidence>
<dbReference type="OrthoDB" id="6396at2"/>
<dbReference type="InterPro" id="IPR009936">
    <property type="entry name" value="DUF1468"/>
</dbReference>
<dbReference type="EMBL" id="SORI01000002">
    <property type="protein sequence ID" value="TDY63090.1"/>
    <property type="molecule type" value="Genomic_DNA"/>
</dbReference>
<comment type="caution">
    <text evidence="3">The sequence shown here is derived from an EMBL/GenBank/DDBJ whole genome shotgun (WGS) entry which is preliminary data.</text>
</comment>
<protein>
    <submittedName>
        <fullName evidence="3">Tripartite tricarboxylate transporter TctB family protein</fullName>
    </submittedName>
</protein>
<evidence type="ECO:0000259" key="2">
    <source>
        <dbReference type="Pfam" id="PF07331"/>
    </source>
</evidence>
<feature type="transmembrane region" description="Helical" evidence="1">
    <location>
        <begin position="67"/>
        <end position="85"/>
    </location>
</feature>
<keyword evidence="4" id="KW-1185">Reference proteome</keyword>
<keyword evidence="1" id="KW-0472">Membrane</keyword>
<feature type="transmembrane region" description="Helical" evidence="1">
    <location>
        <begin position="32"/>
        <end position="55"/>
    </location>
</feature>
<feature type="transmembrane region" description="Helical" evidence="1">
    <location>
        <begin position="117"/>
        <end position="137"/>
    </location>
</feature>
<keyword evidence="1" id="KW-0812">Transmembrane</keyword>
<accession>A0A4R8MBN2</accession>
<feature type="transmembrane region" description="Helical" evidence="1">
    <location>
        <begin position="7"/>
        <end position="26"/>
    </location>
</feature>
<dbReference type="Pfam" id="PF07331">
    <property type="entry name" value="TctB"/>
    <property type="match status" value="1"/>
</dbReference>
<reference evidence="3 4" key="1">
    <citation type="submission" date="2019-03" db="EMBL/GenBank/DDBJ databases">
        <title>Genomic Encyclopedia of Type Strains, Phase IV (KMG-IV): sequencing the most valuable type-strain genomes for metagenomic binning, comparative biology and taxonomic classification.</title>
        <authorList>
            <person name="Goeker M."/>
        </authorList>
    </citation>
    <scope>NUCLEOTIDE SEQUENCE [LARGE SCALE GENOMIC DNA]</scope>
    <source>
        <strain evidence="3 4">DSM 25964</strain>
    </source>
</reference>
<sequence length="147" mass="15952">MTQRKQDIIFGATGTAISLVVLWLSVQYPSDSALFPLLSASGIFVCSLAILAMGIRNKEATGKVEGINLRSAALFGVVLLLYVLSIEKAGFFSSSFFFVMAVSMLWGGFGKGVSLRFSLLFAALFTVFLYITFVKIFTVPLPKGFLL</sequence>
<name>A0A4R8MBN2_9BACT</name>
<proteinExistence type="predicted"/>
<organism evidence="3 4">
    <name type="scientific">Aminivibrio pyruvatiphilus</name>
    <dbReference type="NCBI Taxonomy" id="1005740"/>
    <lineage>
        <taxon>Bacteria</taxon>
        <taxon>Thermotogati</taxon>
        <taxon>Synergistota</taxon>
        <taxon>Synergistia</taxon>
        <taxon>Synergistales</taxon>
        <taxon>Aminobacteriaceae</taxon>
        <taxon>Aminivibrio</taxon>
    </lineage>
</organism>
<dbReference type="Proteomes" id="UP000295066">
    <property type="component" value="Unassembled WGS sequence"/>
</dbReference>
<evidence type="ECO:0000313" key="3">
    <source>
        <dbReference type="EMBL" id="TDY63090.1"/>
    </source>
</evidence>
<evidence type="ECO:0000313" key="4">
    <source>
        <dbReference type="Proteomes" id="UP000295066"/>
    </source>
</evidence>
<keyword evidence="1" id="KW-1133">Transmembrane helix</keyword>